<dbReference type="Gramene" id="TraesCAD_scaffold_008068_01G000500.1">
    <property type="protein sequence ID" value="TraesCAD_scaffold_008068_01G000500.1"/>
    <property type="gene ID" value="TraesCAD_scaffold_008068_01G000500"/>
</dbReference>
<dbReference type="Gramene" id="TraesMAC6B03G03427840.1">
    <property type="protein sequence ID" value="TraesMAC6B03G03427840.1"/>
    <property type="gene ID" value="TraesMAC6B03G03427840"/>
</dbReference>
<dbReference type="Gramene" id="TraesLAC6B03G03387070.1">
    <property type="protein sequence ID" value="TraesLAC6B03G03387070.1"/>
    <property type="gene ID" value="TraesLAC6B03G03387070"/>
</dbReference>
<evidence type="ECO:0000313" key="2">
    <source>
        <dbReference type="EnsemblPlants" id="TraesCS6B02G039200.1"/>
    </source>
</evidence>
<keyword evidence="3" id="KW-1185">Reference proteome</keyword>
<dbReference type="Gramene" id="TraesROB_scaffold_000284_01G000400.1">
    <property type="protein sequence ID" value="TraesROB_scaffold_000284_01G000400.1"/>
    <property type="gene ID" value="TraesROB_scaffold_000284_01G000400"/>
</dbReference>
<dbReference type="Gramene" id="TraesWEE_scaffold_008238_01G000500.1">
    <property type="protein sequence ID" value="TraesWEE_scaffold_008238_01G000500.1"/>
    <property type="gene ID" value="TraesWEE_scaffold_008238_01G000500"/>
</dbReference>
<dbReference type="Proteomes" id="UP000019116">
    <property type="component" value="Chromosome 6B"/>
</dbReference>
<dbReference type="Gramene" id="TraesSYM6B03G03368970.1">
    <property type="protein sequence ID" value="TraesSYM6B03G03368970.1"/>
    <property type="gene ID" value="TraesSYM6B03G03368970"/>
</dbReference>
<dbReference type="Gramene" id="TraesRN6B0100080500.1">
    <property type="protein sequence ID" value="TraesRN6B0100080500.1"/>
    <property type="gene ID" value="TraesRN6B0100080500"/>
</dbReference>
<reference evidence="2" key="2">
    <citation type="submission" date="2018-10" db="UniProtKB">
        <authorList>
            <consortium name="EnsemblPlants"/>
        </authorList>
    </citation>
    <scope>IDENTIFICATION</scope>
</reference>
<feature type="region of interest" description="Disordered" evidence="1">
    <location>
        <begin position="206"/>
        <end position="229"/>
    </location>
</feature>
<sequence>MHVQVPSHPANNHIYHLLQSQPHPIHLHHLGSNTVFMAAVKIAVLLAATTALFAAAAGAADPQPPQLATEAQCWPCYSSCMQTCDAHGGTPAPDVVNSTDGSAVVAHSTVGAPAVIHKTDDGSAAPVADGYDDKGGNKGGGGDDYEKYFECKKKCIVGCYKDLPPVCYKMCVSQTCLTLPPCKRGDCFKACGIKCFHNQPYPGPNPGPTPPRPMPPPPSPPKPMAAAVAHATEAIPAEGRCQSQWLLVVSASSNTSNN</sequence>
<accession>A0A3B6PGI9</accession>
<dbReference type="Gramene" id="TraesARI6B03G03388330.1">
    <property type="protein sequence ID" value="TraesARI6B03G03388330.1"/>
    <property type="gene ID" value="TraesARI6B03G03388330"/>
</dbReference>
<feature type="compositionally biased region" description="Pro residues" evidence="1">
    <location>
        <begin position="206"/>
        <end position="223"/>
    </location>
</feature>
<reference evidence="2" key="1">
    <citation type="submission" date="2018-08" db="EMBL/GenBank/DDBJ databases">
        <authorList>
            <person name="Rossello M."/>
        </authorList>
    </citation>
    <scope>NUCLEOTIDE SEQUENCE [LARGE SCALE GENOMIC DNA]</scope>
    <source>
        <strain evidence="2">cv. Chinese Spring</strain>
    </source>
</reference>
<dbReference type="Gramene" id="TraesCS6B03G0092100.1">
    <property type="protein sequence ID" value="TraesCS6B03G0092100.1.CDS"/>
    <property type="gene ID" value="TraesCS6B03G0092100"/>
</dbReference>
<name>A0A3B6PGI9_WHEAT</name>
<protein>
    <submittedName>
        <fullName evidence="2">Uncharacterized protein</fullName>
    </submittedName>
</protein>
<dbReference type="Gramene" id="TraesCLE_scaffold_013300_01G000100.1">
    <property type="protein sequence ID" value="TraesCLE_scaffold_013300_01G000100.1"/>
    <property type="gene ID" value="TraesCLE_scaffold_013300_01G000100"/>
</dbReference>
<organism evidence="2">
    <name type="scientific">Triticum aestivum</name>
    <name type="common">Wheat</name>
    <dbReference type="NCBI Taxonomy" id="4565"/>
    <lineage>
        <taxon>Eukaryota</taxon>
        <taxon>Viridiplantae</taxon>
        <taxon>Streptophyta</taxon>
        <taxon>Embryophyta</taxon>
        <taxon>Tracheophyta</taxon>
        <taxon>Spermatophyta</taxon>
        <taxon>Magnoliopsida</taxon>
        <taxon>Liliopsida</taxon>
        <taxon>Poales</taxon>
        <taxon>Poaceae</taxon>
        <taxon>BOP clade</taxon>
        <taxon>Pooideae</taxon>
        <taxon>Triticodae</taxon>
        <taxon>Triticeae</taxon>
        <taxon>Triticinae</taxon>
        <taxon>Triticum</taxon>
    </lineage>
</organism>
<dbReference type="Gramene" id="TraesNOR6B03G03463610.1">
    <property type="protein sequence ID" value="TraesNOR6B03G03463610.1"/>
    <property type="gene ID" value="TraesNOR6B03G03463610"/>
</dbReference>
<evidence type="ECO:0000313" key="3">
    <source>
        <dbReference type="Proteomes" id="UP000019116"/>
    </source>
</evidence>
<dbReference type="EnsemblPlants" id="TraesCS6B02G039200.1">
    <property type="protein sequence ID" value="TraesCS6B02G039200.1"/>
    <property type="gene ID" value="TraesCS6B02G039200"/>
</dbReference>
<dbReference type="Gramene" id="TraesCS6B02G039200.1">
    <property type="protein sequence ID" value="TraesCS6B02G039200.1"/>
    <property type="gene ID" value="TraesCS6B02G039200"/>
</dbReference>
<dbReference type="AlphaFoldDB" id="A0A3B6PGI9"/>
<dbReference type="Gramene" id="TraesJAG6B03G03421000.1">
    <property type="protein sequence ID" value="TraesJAG6B03G03421000.1"/>
    <property type="gene ID" value="TraesJAG6B03G03421000"/>
</dbReference>
<dbReference type="OrthoDB" id="692705at2759"/>
<evidence type="ECO:0000256" key="1">
    <source>
        <dbReference type="SAM" id="MobiDB-lite"/>
    </source>
</evidence>
<proteinExistence type="predicted"/>